<reference evidence="3 4" key="1">
    <citation type="submission" date="2018-05" db="EMBL/GenBank/DDBJ databases">
        <title>Integrated omic analyses show evidence that a Ca. Accumulibacter phosphatis strain performs denitrification under micro-aerobic conditions.</title>
        <authorList>
            <person name="Camejo P.Y."/>
            <person name="Katherine M.D."/>
            <person name="Daniel N.R."/>
        </authorList>
    </citation>
    <scope>NUCLEOTIDE SEQUENCE [LARGE SCALE GENOMIC DNA]</scope>
    <source>
        <strain evidence="3">UW-LDO-IC</strain>
    </source>
</reference>
<protein>
    <submittedName>
        <fullName evidence="3">Toll/interleukin-1 receptor domain-containing protein</fullName>
    </submittedName>
</protein>
<evidence type="ECO:0000256" key="1">
    <source>
        <dbReference type="SAM" id="Phobius"/>
    </source>
</evidence>
<feature type="domain" description="TIR" evidence="2">
    <location>
        <begin position="1"/>
        <end position="126"/>
    </location>
</feature>
<dbReference type="InterPro" id="IPR000157">
    <property type="entry name" value="TIR_dom"/>
</dbReference>
<dbReference type="EMBL" id="QPGA01000069">
    <property type="protein sequence ID" value="RDE48943.1"/>
    <property type="molecule type" value="Genomic_DNA"/>
</dbReference>
<evidence type="ECO:0000313" key="4">
    <source>
        <dbReference type="Proteomes" id="UP000253831"/>
    </source>
</evidence>
<keyword evidence="1" id="KW-1133">Transmembrane helix</keyword>
<feature type="transmembrane region" description="Helical" evidence="1">
    <location>
        <begin position="138"/>
        <end position="157"/>
    </location>
</feature>
<proteinExistence type="predicted"/>
<evidence type="ECO:0000313" key="3">
    <source>
        <dbReference type="EMBL" id="RDE48943.1"/>
    </source>
</evidence>
<dbReference type="GO" id="GO:0007165">
    <property type="term" value="P:signal transduction"/>
    <property type="evidence" value="ECO:0007669"/>
    <property type="project" value="InterPro"/>
</dbReference>
<keyword evidence="1" id="KW-0472">Membrane</keyword>
<name>A0A369XFT5_9PROT</name>
<dbReference type="InterPro" id="IPR035897">
    <property type="entry name" value="Toll_tir_struct_dom_sf"/>
</dbReference>
<dbReference type="Pfam" id="PF13676">
    <property type="entry name" value="TIR_2"/>
    <property type="match status" value="1"/>
</dbReference>
<dbReference type="Proteomes" id="UP000253831">
    <property type="component" value="Unassembled WGS sequence"/>
</dbReference>
<keyword evidence="1" id="KW-0812">Transmembrane</keyword>
<comment type="caution">
    <text evidence="3">The sequence shown here is derived from an EMBL/GenBank/DDBJ whole genome shotgun (WGS) entry which is preliminary data.</text>
</comment>
<evidence type="ECO:0000259" key="2">
    <source>
        <dbReference type="PROSITE" id="PS50104"/>
    </source>
</evidence>
<dbReference type="Gene3D" id="2.60.120.560">
    <property type="entry name" value="Exo-inulinase, domain 1"/>
    <property type="match status" value="1"/>
</dbReference>
<dbReference type="SUPFAM" id="SSF52200">
    <property type="entry name" value="Toll/Interleukin receptor TIR domain"/>
    <property type="match status" value="1"/>
</dbReference>
<keyword evidence="3" id="KW-0675">Receptor</keyword>
<dbReference type="AlphaFoldDB" id="A0A369XFT5"/>
<gene>
    <name evidence="3" type="ORF">DVS81_19410</name>
</gene>
<dbReference type="Gene3D" id="3.40.50.10140">
    <property type="entry name" value="Toll/interleukin-1 receptor homology (TIR) domain"/>
    <property type="match status" value="1"/>
</dbReference>
<sequence>MRIFISYAGEHRSKADAIVLRLRQAGHSVFFDRDALPPAESYDERIRRAIDASDALVFLVSPESVTSGAYALTELEFARRRWEDPSGKVLPVMIADTDYAQIPAYLRAVTVLEPQGNVEAETAAAVTRLVGSRPRRKVFALITLGLVIAILLGKWLLEERDQTRDFRRIYFANFDEAFPSTDSIWLQGQRSDWEGSVWNGSYRLCNVSGNPNASFSNRLAYFEKSGSPTDQSDAKASVKVRLEPPLAQHSGAGLLYRKGADDSAFYVFLLSGGQTVSVGRLNQALRFLWSGEIVGGSANFVKLAIEGQGRRIDFLVNDKLVHTINDADIRTGDPGIFALSKGCFVFDDVSVYLPIP</sequence>
<organism evidence="3 4">
    <name type="scientific">Candidatus Accumulibacter meliphilus</name>
    <dbReference type="NCBI Taxonomy" id="2211374"/>
    <lineage>
        <taxon>Bacteria</taxon>
        <taxon>Pseudomonadati</taxon>
        <taxon>Pseudomonadota</taxon>
        <taxon>Betaproteobacteria</taxon>
        <taxon>Candidatus Accumulibacter</taxon>
    </lineage>
</organism>
<dbReference type="PROSITE" id="PS50104">
    <property type="entry name" value="TIR"/>
    <property type="match status" value="1"/>
</dbReference>
<accession>A0A369XFT5</accession>